<evidence type="ECO:0000313" key="1">
    <source>
        <dbReference type="EMBL" id="KAF7409959.1"/>
    </source>
</evidence>
<dbReference type="EMBL" id="JACSDZ010000003">
    <property type="protein sequence ID" value="KAF7409959.1"/>
    <property type="molecule type" value="Genomic_DNA"/>
</dbReference>
<keyword evidence="2" id="KW-1185">Reference proteome</keyword>
<dbReference type="Proteomes" id="UP000617340">
    <property type="component" value="Unassembled WGS sequence"/>
</dbReference>
<reference evidence="1" key="1">
    <citation type="journal article" date="2020" name="G3 (Bethesda)">
        <title>High-Quality Assemblies for Three Invasive Social Wasps from the &lt;i&gt;Vespula&lt;/i&gt; Genus.</title>
        <authorList>
            <person name="Harrop T.W.R."/>
            <person name="Guhlin J."/>
            <person name="McLaughlin G.M."/>
            <person name="Permina E."/>
            <person name="Stockwell P."/>
            <person name="Gilligan J."/>
            <person name="Le Lec M.F."/>
            <person name="Gruber M.A.M."/>
            <person name="Quinn O."/>
            <person name="Lovegrove M."/>
            <person name="Duncan E.J."/>
            <person name="Remnant E.J."/>
            <person name="Van Eeckhoven J."/>
            <person name="Graham B."/>
            <person name="Knapp R.A."/>
            <person name="Langford K.W."/>
            <person name="Kronenberg Z."/>
            <person name="Press M.O."/>
            <person name="Eacker S.M."/>
            <person name="Wilson-Rankin E.E."/>
            <person name="Purcell J."/>
            <person name="Lester P.J."/>
            <person name="Dearden P.K."/>
        </authorList>
    </citation>
    <scope>NUCLEOTIDE SEQUENCE</scope>
    <source>
        <strain evidence="1">Linc-1</strain>
    </source>
</reference>
<dbReference type="AlphaFoldDB" id="A0A834KL46"/>
<gene>
    <name evidence="1" type="ORF">HZH68_004340</name>
</gene>
<proteinExistence type="predicted"/>
<evidence type="ECO:0000313" key="2">
    <source>
        <dbReference type="Proteomes" id="UP000617340"/>
    </source>
</evidence>
<sequence>MPLIFKEERGNFRRKSYRFRQEKEIEDEERFVLWEDNEAIRRWNPDYGQFLRRLKVPVAKRRSVHVAVAVAVADAGAGADASVAGRMLLCADEEGQRPTKQRYTSDYGNSEKRWTLQRDTNDVHSLLLQYCLPMPLLY</sequence>
<comment type="caution">
    <text evidence="1">The sequence shown here is derived from an EMBL/GenBank/DDBJ whole genome shotgun (WGS) entry which is preliminary data.</text>
</comment>
<name>A0A834KL46_VESGE</name>
<protein>
    <submittedName>
        <fullName evidence="1">Uncharacterized protein</fullName>
    </submittedName>
</protein>
<accession>A0A834KL46</accession>
<organism evidence="1 2">
    <name type="scientific">Vespula germanica</name>
    <name type="common">German yellow jacket</name>
    <name type="synonym">Paravespula germanica</name>
    <dbReference type="NCBI Taxonomy" id="30212"/>
    <lineage>
        <taxon>Eukaryota</taxon>
        <taxon>Metazoa</taxon>
        <taxon>Ecdysozoa</taxon>
        <taxon>Arthropoda</taxon>
        <taxon>Hexapoda</taxon>
        <taxon>Insecta</taxon>
        <taxon>Pterygota</taxon>
        <taxon>Neoptera</taxon>
        <taxon>Endopterygota</taxon>
        <taxon>Hymenoptera</taxon>
        <taxon>Apocrita</taxon>
        <taxon>Aculeata</taxon>
        <taxon>Vespoidea</taxon>
        <taxon>Vespidae</taxon>
        <taxon>Vespinae</taxon>
        <taxon>Vespula</taxon>
    </lineage>
</organism>